<sequence>MAGGAHHALKHDPAIDRWYQMRENQYLKFRWTKHAVRTGLVLMVGVPLGLYFVLGREDNRYSWTAARKGQSLLRNPPPAPAEENDS</sequence>
<evidence type="ECO:0000256" key="9">
    <source>
        <dbReference type="ARBA" id="ARBA00022989"/>
    </source>
</evidence>
<keyword evidence="6 14" id="KW-0812">Transmembrane</keyword>
<keyword evidence="9 14" id="KW-1133">Transmembrane helix</keyword>
<dbReference type="PANTHER" id="PTHR39476">
    <property type="entry name" value="NADH:UBIQUINONE OXIDOREDUCTASE 6.6KD SUBUNIT"/>
    <property type="match status" value="1"/>
</dbReference>
<evidence type="ECO:0000256" key="11">
    <source>
        <dbReference type="ARBA" id="ARBA00023136"/>
    </source>
</evidence>
<keyword evidence="7" id="KW-0999">Mitochondrion inner membrane</keyword>
<organism evidence="15 16">
    <name type="scientific">Sphaerobolus stellatus (strain SS14)</name>
    <dbReference type="NCBI Taxonomy" id="990650"/>
    <lineage>
        <taxon>Eukaryota</taxon>
        <taxon>Fungi</taxon>
        <taxon>Dikarya</taxon>
        <taxon>Basidiomycota</taxon>
        <taxon>Agaricomycotina</taxon>
        <taxon>Agaricomycetes</taxon>
        <taxon>Phallomycetidae</taxon>
        <taxon>Geastrales</taxon>
        <taxon>Sphaerobolaceae</taxon>
        <taxon>Sphaerobolus</taxon>
    </lineage>
</organism>
<evidence type="ECO:0000256" key="14">
    <source>
        <dbReference type="SAM" id="Phobius"/>
    </source>
</evidence>
<dbReference type="InterPro" id="IPR009866">
    <property type="entry name" value="NADH_UbQ_OxRdtase_NDUFB4_su"/>
</dbReference>
<dbReference type="EMBL" id="KN837167">
    <property type="protein sequence ID" value="KIJ37726.1"/>
    <property type="molecule type" value="Genomic_DNA"/>
</dbReference>
<dbReference type="Pfam" id="PF07225">
    <property type="entry name" value="NDUF_B4"/>
    <property type="match status" value="1"/>
</dbReference>
<evidence type="ECO:0000256" key="7">
    <source>
        <dbReference type="ARBA" id="ARBA00022792"/>
    </source>
</evidence>
<evidence type="ECO:0000256" key="5">
    <source>
        <dbReference type="ARBA" id="ARBA00022660"/>
    </source>
</evidence>
<comment type="similarity">
    <text evidence="2">Belongs to the complex I NDUFB4 subunit family.</text>
</comment>
<name>A0A0C9VJV4_SPHS4</name>
<dbReference type="OrthoDB" id="15108at2759"/>
<evidence type="ECO:0000256" key="1">
    <source>
        <dbReference type="ARBA" id="ARBA00004434"/>
    </source>
</evidence>
<proteinExistence type="inferred from homology"/>
<keyword evidence="5" id="KW-0679">Respiratory chain</keyword>
<evidence type="ECO:0000256" key="13">
    <source>
        <dbReference type="ARBA" id="ARBA00030987"/>
    </source>
</evidence>
<evidence type="ECO:0000256" key="3">
    <source>
        <dbReference type="ARBA" id="ARBA00018681"/>
    </source>
</evidence>
<evidence type="ECO:0000256" key="6">
    <source>
        <dbReference type="ARBA" id="ARBA00022692"/>
    </source>
</evidence>
<dbReference type="GO" id="GO:0005743">
    <property type="term" value="C:mitochondrial inner membrane"/>
    <property type="evidence" value="ECO:0007669"/>
    <property type="project" value="UniProtKB-SubCell"/>
</dbReference>
<keyword evidence="4" id="KW-0813">Transport</keyword>
<dbReference type="AlphaFoldDB" id="A0A0C9VJV4"/>
<keyword evidence="8" id="KW-0249">Electron transport</keyword>
<gene>
    <name evidence="15" type="ORF">M422DRAFT_259828</name>
</gene>
<reference evidence="15 16" key="1">
    <citation type="submission" date="2014-06" db="EMBL/GenBank/DDBJ databases">
        <title>Evolutionary Origins and Diversification of the Mycorrhizal Mutualists.</title>
        <authorList>
            <consortium name="DOE Joint Genome Institute"/>
            <consortium name="Mycorrhizal Genomics Consortium"/>
            <person name="Kohler A."/>
            <person name="Kuo A."/>
            <person name="Nagy L.G."/>
            <person name="Floudas D."/>
            <person name="Copeland A."/>
            <person name="Barry K.W."/>
            <person name="Cichocki N."/>
            <person name="Veneault-Fourrey C."/>
            <person name="LaButti K."/>
            <person name="Lindquist E.A."/>
            <person name="Lipzen A."/>
            <person name="Lundell T."/>
            <person name="Morin E."/>
            <person name="Murat C."/>
            <person name="Riley R."/>
            <person name="Ohm R."/>
            <person name="Sun H."/>
            <person name="Tunlid A."/>
            <person name="Henrissat B."/>
            <person name="Grigoriev I.V."/>
            <person name="Hibbett D.S."/>
            <person name="Martin F."/>
        </authorList>
    </citation>
    <scope>NUCLEOTIDE SEQUENCE [LARGE SCALE GENOMIC DNA]</scope>
    <source>
        <strain evidence="15 16">SS14</strain>
    </source>
</reference>
<evidence type="ECO:0000256" key="10">
    <source>
        <dbReference type="ARBA" id="ARBA00023128"/>
    </source>
</evidence>
<dbReference type="PANTHER" id="PTHR39476:SF1">
    <property type="entry name" value="NADH DEHYDROGENASE [UBIQUINONE] 1 BETA SUBCOMPLEX SUBUNIT 4"/>
    <property type="match status" value="1"/>
</dbReference>
<keyword evidence="11 14" id="KW-0472">Membrane</keyword>
<feature type="transmembrane region" description="Helical" evidence="14">
    <location>
        <begin position="35"/>
        <end position="54"/>
    </location>
</feature>
<comment type="subcellular location">
    <subcellularLocation>
        <location evidence="1">Mitochondrion inner membrane</location>
        <topology evidence="1">Single-pass membrane protein</topology>
    </subcellularLocation>
</comment>
<evidence type="ECO:0000256" key="4">
    <source>
        <dbReference type="ARBA" id="ARBA00022448"/>
    </source>
</evidence>
<evidence type="ECO:0000256" key="2">
    <source>
        <dbReference type="ARBA" id="ARBA00007260"/>
    </source>
</evidence>
<evidence type="ECO:0000256" key="12">
    <source>
        <dbReference type="ARBA" id="ARBA00030212"/>
    </source>
</evidence>
<keyword evidence="16" id="KW-1185">Reference proteome</keyword>
<evidence type="ECO:0000313" key="15">
    <source>
        <dbReference type="EMBL" id="KIJ37726.1"/>
    </source>
</evidence>
<keyword evidence="10" id="KW-0496">Mitochondrion</keyword>
<accession>A0A0C9VJV4</accession>
<evidence type="ECO:0000256" key="8">
    <source>
        <dbReference type="ARBA" id="ARBA00022982"/>
    </source>
</evidence>
<protein>
    <recommendedName>
        <fullName evidence="3">NADH dehydrogenase [ubiquinone] 1 beta subcomplex subunit 4</fullName>
    </recommendedName>
    <alternativeName>
        <fullName evidence="12">Complex I-B15</fullName>
    </alternativeName>
    <alternativeName>
        <fullName evidence="13">NADH-ubiquinone oxidoreductase B15 subunit</fullName>
    </alternativeName>
</protein>
<dbReference type="Proteomes" id="UP000054279">
    <property type="component" value="Unassembled WGS sequence"/>
</dbReference>
<dbReference type="HOGENOM" id="CLU_183941_0_0_1"/>
<evidence type="ECO:0000313" key="16">
    <source>
        <dbReference type="Proteomes" id="UP000054279"/>
    </source>
</evidence>